<protein>
    <recommendedName>
        <fullName evidence="6">Large ribosomal subunit protein uL23</fullName>
    </recommendedName>
</protein>
<dbReference type="GO" id="GO:0006412">
    <property type="term" value="P:translation"/>
    <property type="evidence" value="ECO:0007669"/>
    <property type="project" value="UniProtKB-UniRule"/>
</dbReference>
<dbReference type="InterPro" id="IPR013025">
    <property type="entry name" value="Ribosomal_uL23-like"/>
</dbReference>
<comment type="similarity">
    <text evidence="1 6 7">Belongs to the universal ribosomal protein uL23 family.</text>
</comment>
<evidence type="ECO:0000256" key="6">
    <source>
        <dbReference type="HAMAP-Rule" id="MF_01369"/>
    </source>
</evidence>
<gene>
    <name evidence="6" type="primary">rplW</name>
    <name evidence="8" type="ORF">ENS31_10250</name>
</gene>
<dbReference type="GO" id="GO:0003735">
    <property type="term" value="F:structural constituent of ribosome"/>
    <property type="evidence" value="ECO:0007669"/>
    <property type="project" value="InterPro"/>
</dbReference>
<dbReference type="SUPFAM" id="SSF54189">
    <property type="entry name" value="Ribosomal proteins S24e, L23 and L15e"/>
    <property type="match status" value="1"/>
</dbReference>
<dbReference type="RefSeq" id="WP_304145013.1">
    <property type="nucleotide sequence ID" value="NZ_JAOAIE010000048.1"/>
</dbReference>
<dbReference type="GO" id="GO:0005840">
    <property type="term" value="C:ribosome"/>
    <property type="evidence" value="ECO:0007669"/>
    <property type="project" value="UniProtKB-KW"/>
</dbReference>
<dbReference type="GO" id="GO:1990904">
    <property type="term" value="C:ribonucleoprotein complex"/>
    <property type="evidence" value="ECO:0007669"/>
    <property type="project" value="UniProtKB-KW"/>
</dbReference>
<reference evidence="8" key="1">
    <citation type="journal article" date="2020" name="mSystems">
        <title>Genome- and Community-Level Interaction Insights into Carbon Utilization and Element Cycling Functions of Hydrothermarchaeota in Hydrothermal Sediment.</title>
        <authorList>
            <person name="Zhou Z."/>
            <person name="Liu Y."/>
            <person name="Xu W."/>
            <person name="Pan J."/>
            <person name="Luo Z.H."/>
            <person name="Li M."/>
        </authorList>
    </citation>
    <scope>NUCLEOTIDE SEQUENCE [LARGE SCALE GENOMIC DNA]</scope>
    <source>
        <strain evidence="8">SpSt-479</strain>
    </source>
</reference>
<comment type="caution">
    <text evidence="8">The sequence shown here is derived from an EMBL/GenBank/DDBJ whole genome shotgun (WGS) entry which is preliminary data.</text>
</comment>
<dbReference type="Pfam" id="PF00276">
    <property type="entry name" value="Ribosomal_L23"/>
    <property type="match status" value="1"/>
</dbReference>
<proteinExistence type="inferred from homology"/>
<evidence type="ECO:0000256" key="4">
    <source>
        <dbReference type="ARBA" id="ARBA00022980"/>
    </source>
</evidence>
<dbReference type="InterPro" id="IPR012678">
    <property type="entry name" value="Ribosomal_uL23/eL15/eS24_sf"/>
</dbReference>
<organism evidence="8">
    <name type="scientific">Ignavibacterium album</name>
    <dbReference type="NCBI Taxonomy" id="591197"/>
    <lineage>
        <taxon>Bacteria</taxon>
        <taxon>Pseudomonadati</taxon>
        <taxon>Ignavibacteriota</taxon>
        <taxon>Ignavibacteria</taxon>
        <taxon>Ignavibacteriales</taxon>
        <taxon>Ignavibacteriaceae</taxon>
        <taxon>Ignavibacterium</taxon>
    </lineage>
</organism>
<dbReference type="Gene3D" id="3.30.70.330">
    <property type="match status" value="1"/>
</dbReference>
<dbReference type="InterPro" id="IPR012677">
    <property type="entry name" value="Nucleotide-bd_a/b_plait_sf"/>
</dbReference>
<keyword evidence="3 6" id="KW-0694">RNA-binding</keyword>
<dbReference type="InterPro" id="IPR001014">
    <property type="entry name" value="Ribosomal_uL23_CS"/>
</dbReference>
<evidence type="ECO:0000256" key="2">
    <source>
        <dbReference type="ARBA" id="ARBA00022730"/>
    </source>
</evidence>
<keyword evidence="4 6" id="KW-0689">Ribosomal protein</keyword>
<dbReference type="PANTHER" id="PTHR11620">
    <property type="entry name" value="60S RIBOSOMAL PROTEIN L23A"/>
    <property type="match status" value="1"/>
</dbReference>
<keyword evidence="5 6" id="KW-0687">Ribonucleoprotein</keyword>
<keyword evidence="2 6" id="KW-0699">rRNA-binding</keyword>
<dbReference type="AlphaFoldDB" id="A0A7V3E7H9"/>
<dbReference type="HAMAP" id="MF_01369_B">
    <property type="entry name" value="Ribosomal_uL23_B"/>
    <property type="match status" value="1"/>
</dbReference>
<evidence type="ECO:0000256" key="5">
    <source>
        <dbReference type="ARBA" id="ARBA00023274"/>
    </source>
</evidence>
<name>A0A7V3E7H9_9BACT</name>
<dbReference type="EMBL" id="DSUJ01000008">
    <property type="protein sequence ID" value="HFI91891.1"/>
    <property type="molecule type" value="Genomic_DNA"/>
</dbReference>
<evidence type="ECO:0000256" key="3">
    <source>
        <dbReference type="ARBA" id="ARBA00022884"/>
    </source>
</evidence>
<accession>A0A7V3E7H9</accession>
<sequence length="97" mass="11180">MHQILIRPLVTEKMTNLTADKGKYGFIVNPKANKIEIKKAIEQKFNVHVVDVKTINYKGKTKTQFRKSGRFEGRTAKFKKAIVTLKEGETIELFEQV</sequence>
<evidence type="ECO:0000313" key="8">
    <source>
        <dbReference type="EMBL" id="HFI91891.1"/>
    </source>
</evidence>
<comment type="subunit">
    <text evidence="6">Part of the 50S ribosomal subunit. Contacts protein L29, and trigger factor when it is bound to the ribosome.</text>
</comment>
<dbReference type="NCBIfam" id="NF004363">
    <property type="entry name" value="PRK05738.2-4"/>
    <property type="match status" value="1"/>
</dbReference>
<evidence type="ECO:0000256" key="7">
    <source>
        <dbReference type="RuleBase" id="RU003934"/>
    </source>
</evidence>
<dbReference type="PROSITE" id="PS00050">
    <property type="entry name" value="RIBOSOMAL_L23"/>
    <property type="match status" value="1"/>
</dbReference>
<evidence type="ECO:0000256" key="1">
    <source>
        <dbReference type="ARBA" id="ARBA00006700"/>
    </source>
</evidence>
<dbReference type="GO" id="GO:0019843">
    <property type="term" value="F:rRNA binding"/>
    <property type="evidence" value="ECO:0007669"/>
    <property type="project" value="UniProtKB-UniRule"/>
</dbReference>
<comment type="function">
    <text evidence="6">One of the early assembly proteins it binds 23S rRNA. One of the proteins that surrounds the polypeptide exit tunnel on the outside of the ribosome. Forms the main docking site for trigger factor binding to the ribosome.</text>
</comment>